<dbReference type="EMBL" id="FTNP01000002">
    <property type="protein sequence ID" value="SIR68653.1"/>
    <property type="molecule type" value="Genomic_DNA"/>
</dbReference>
<evidence type="ECO:0000256" key="2">
    <source>
        <dbReference type="SAM" id="Phobius"/>
    </source>
</evidence>
<evidence type="ECO:0000259" key="3">
    <source>
        <dbReference type="PROSITE" id="PS51201"/>
    </source>
</evidence>
<feature type="transmembrane region" description="Helical" evidence="2">
    <location>
        <begin position="141"/>
        <end position="164"/>
    </location>
</feature>
<evidence type="ECO:0000313" key="7">
    <source>
        <dbReference type="Proteomes" id="UP000187321"/>
    </source>
</evidence>
<feature type="transmembrane region" description="Helical" evidence="2">
    <location>
        <begin position="112"/>
        <end position="129"/>
    </location>
</feature>
<dbReference type="PROSITE" id="PS51201">
    <property type="entry name" value="RCK_N"/>
    <property type="match status" value="1"/>
</dbReference>
<dbReference type="InterPro" id="IPR036291">
    <property type="entry name" value="NAD(P)-bd_dom_sf"/>
</dbReference>
<dbReference type="Proteomes" id="UP000185687">
    <property type="component" value="Unassembled WGS sequence"/>
</dbReference>
<dbReference type="Proteomes" id="UP000187321">
    <property type="component" value="Chromosome"/>
</dbReference>
<dbReference type="InterPro" id="IPR003148">
    <property type="entry name" value="RCK_N"/>
</dbReference>
<keyword evidence="2" id="KW-0812">Transmembrane</keyword>
<evidence type="ECO:0000313" key="4">
    <source>
        <dbReference type="EMBL" id="APX97121.1"/>
    </source>
</evidence>
<dbReference type="Gene3D" id="3.40.50.720">
    <property type="entry name" value="NAD(P)-binding Rossmann-like Domain"/>
    <property type="match status" value="1"/>
</dbReference>
<feature type="transmembrane region" description="Helical" evidence="2">
    <location>
        <begin position="20"/>
        <end position="43"/>
    </location>
</feature>
<feature type="domain" description="RCK N-terminal" evidence="3">
    <location>
        <begin position="247"/>
        <end position="364"/>
    </location>
</feature>
<evidence type="ECO:0000313" key="5">
    <source>
        <dbReference type="EMBL" id="SIR68653.1"/>
    </source>
</evidence>
<evidence type="ECO:0000313" key="6">
    <source>
        <dbReference type="Proteomes" id="UP000185687"/>
    </source>
</evidence>
<evidence type="ECO:0000256" key="1">
    <source>
        <dbReference type="ARBA" id="ARBA00004651"/>
    </source>
</evidence>
<dbReference type="GO" id="GO:0034220">
    <property type="term" value="P:monoatomic ion transmembrane transport"/>
    <property type="evidence" value="ECO:0007669"/>
    <property type="project" value="UniProtKB-KW"/>
</dbReference>
<organism evidence="5 6">
    <name type="scientific">Natronorubrum daqingense</name>
    <dbReference type="NCBI Taxonomy" id="588898"/>
    <lineage>
        <taxon>Archaea</taxon>
        <taxon>Methanobacteriati</taxon>
        <taxon>Methanobacteriota</taxon>
        <taxon>Stenosarchaea group</taxon>
        <taxon>Halobacteria</taxon>
        <taxon>Halobacteriales</taxon>
        <taxon>Natrialbaceae</taxon>
        <taxon>Natronorubrum</taxon>
    </lineage>
</organism>
<dbReference type="EMBL" id="CP019327">
    <property type="protein sequence ID" value="APX97121.1"/>
    <property type="molecule type" value="Genomic_DNA"/>
</dbReference>
<keyword evidence="5" id="KW-0406">Ion transport</keyword>
<dbReference type="Pfam" id="PF02254">
    <property type="entry name" value="TrkA_N"/>
    <property type="match status" value="1"/>
</dbReference>
<feature type="transmembrane region" description="Helical" evidence="2">
    <location>
        <begin position="200"/>
        <end position="223"/>
    </location>
</feature>
<reference evidence="4 7" key="1">
    <citation type="submission" date="2017-01" db="EMBL/GenBank/DDBJ databases">
        <title>Complete genome sequence of Haloterrigena daqingensis type strain (JX313T).</title>
        <authorList>
            <person name="Shuang W."/>
        </authorList>
    </citation>
    <scope>NUCLEOTIDE SEQUENCE [LARGE SCALE GENOMIC DNA]</scope>
    <source>
        <strain evidence="4 7">JX313</strain>
    </source>
</reference>
<dbReference type="Gene3D" id="1.10.287.70">
    <property type="match status" value="1"/>
</dbReference>
<dbReference type="InterPro" id="IPR013099">
    <property type="entry name" value="K_chnl_dom"/>
</dbReference>
<dbReference type="KEGG" id="hda:BB347_11080"/>
<keyword evidence="5" id="KW-0813">Transport</keyword>
<dbReference type="GO" id="GO:0006813">
    <property type="term" value="P:potassium ion transport"/>
    <property type="evidence" value="ECO:0007669"/>
    <property type="project" value="InterPro"/>
</dbReference>
<accession>A0A1N7CYI8</accession>
<dbReference type="GeneID" id="30956493"/>
<dbReference type="SUPFAM" id="SSF81324">
    <property type="entry name" value="Voltage-gated potassium channels"/>
    <property type="match status" value="1"/>
</dbReference>
<feature type="transmembrane region" description="Helical" evidence="2">
    <location>
        <begin position="89"/>
        <end position="106"/>
    </location>
</feature>
<dbReference type="Pfam" id="PF07885">
    <property type="entry name" value="Ion_trans_2"/>
    <property type="match status" value="1"/>
</dbReference>
<keyword evidence="2" id="KW-1133">Transmembrane helix</keyword>
<dbReference type="PANTHER" id="PTHR43833">
    <property type="entry name" value="POTASSIUM CHANNEL PROTEIN 2-RELATED-RELATED"/>
    <property type="match status" value="1"/>
</dbReference>
<dbReference type="STRING" id="588898.BB347_11080"/>
<gene>
    <name evidence="4" type="ORF">BB347_11080</name>
    <name evidence="5" type="ORF">SAMN05421809_1949</name>
</gene>
<keyword evidence="5" id="KW-0407">Ion channel</keyword>
<protein>
    <submittedName>
        <fullName evidence="4">Potassium channel protein</fullName>
    </submittedName>
    <submittedName>
        <fullName evidence="5">Voltage-gated potassium channel</fullName>
    </submittedName>
</protein>
<feature type="transmembrane region" description="Helical" evidence="2">
    <location>
        <begin position="63"/>
        <end position="82"/>
    </location>
</feature>
<dbReference type="GO" id="GO:0005886">
    <property type="term" value="C:plasma membrane"/>
    <property type="evidence" value="ECO:0007669"/>
    <property type="project" value="UniProtKB-SubCell"/>
</dbReference>
<keyword evidence="6" id="KW-1185">Reference proteome</keyword>
<dbReference type="SUPFAM" id="SSF51735">
    <property type="entry name" value="NAD(P)-binding Rossmann-fold domains"/>
    <property type="match status" value="1"/>
</dbReference>
<keyword evidence="2" id="KW-0472">Membrane</keyword>
<comment type="subcellular location">
    <subcellularLocation>
        <location evidence="1">Cell membrane</location>
        <topology evidence="1">Multi-pass membrane protein</topology>
    </subcellularLocation>
</comment>
<proteinExistence type="predicted"/>
<reference evidence="5 6" key="2">
    <citation type="submission" date="2017-01" db="EMBL/GenBank/DDBJ databases">
        <authorList>
            <person name="Mah S.A."/>
            <person name="Swanson W.J."/>
            <person name="Moy G.W."/>
            <person name="Vacquier V.D."/>
        </authorList>
    </citation>
    <scope>NUCLEOTIDE SEQUENCE [LARGE SCALE GENOMIC DNA]</scope>
    <source>
        <strain evidence="5 6">CGMCC 1.8909</strain>
    </source>
</reference>
<dbReference type="AlphaFoldDB" id="A0A1N7CYI8"/>
<name>A0A1N7CYI8_9EURY</name>
<dbReference type="RefSeq" id="WP_076581442.1">
    <property type="nucleotide sequence ID" value="NZ_CP019327.1"/>
</dbReference>
<sequence length="393" mass="41209">MVGEALLQRLPKNWKRIVTVRAAVVLSLLVALLSVVTGVVHIGQDVVVDGPLVGLVPEVVQRSVGFTGALTGFLMVGSALALRRGLRAGWYATLVLLPVTAIQGVLQVSRYSAPLVVLSLAAIPFLLITRDRFDKSISLTTTQLAAGGALVGVQAYGTAGAYALREDFDGVENILDAFYFTLITSSTVGYGDIGPESPEAILFTMSVVVLGVASFGIAIGALVGPAIQARISKTLGKMSDSQLELLEDHLLVLGYGELTEPIVDELAGSGRTFVVVTNDRDAASELSERDIAVVTGDPSDEKPLQRAKIGRSSAIVVATNHDAQDALAILTARQFAPDTRIVAAATDSENSEKLERAGADTVISPTVLGGHLLVRSALGSDDTELIDRLTGDE</sequence>
<dbReference type="PANTHER" id="PTHR43833:SF9">
    <property type="entry name" value="POTASSIUM CHANNEL PROTEIN YUGO-RELATED"/>
    <property type="match status" value="1"/>
</dbReference>
<dbReference type="OrthoDB" id="56871at2157"/>
<dbReference type="InterPro" id="IPR050721">
    <property type="entry name" value="Trk_Ktr_HKT_K-transport"/>
</dbReference>